<protein>
    <submittedName>
        <fullName evidence="1">Uncharacterized protein</fullName>
    </submittedName>
</protein>
<gene>
    <name evidence="1" type="ORF">FA95DRAFT_1576619</name>
</gene>
<keyword evidence="2" id="KW-1185">Reference proteome</keyword>
<evidence type="ECO:0000313" key="2">
    <source>
        <dbReference type="Proteomes" id="UP000814033"/>
    </source>
</evidence>
<evidence type="ECO:0000313" key="1">
    <source>
        <dbReference type="EMBL" id="KAI0040993.1"/>
    </source>
</evidence>
<reference evidence="1" key="2">
    <citation type="journal article" date="2022" name="New Phytol.">
        <title>Evolutionary transition to the ectomycorrhizal habit in the genomes of a hyperdiverse lineage of mushroom-forming fungi.</title>
        <authorList>
            <person name="Looney B."/>
            <person name="Miyauchi S."/>
            <person name="Morin E."/>
            <person name="Drula E."/>
            <person name="Courty P.E."/>
            <person name="Kohler A."/>
            <person name="Kuo A."/>
            <person name="LaButti K."/>
            <person name="Pangilinan J."/>
            <person name="Lipzen A."/>
            <person name="Riley R."/>
            <person name="Andreopoulos W."/>
            <person name="He G."/>
            <person name="Johnson J."/>
            <person name="Nolan M."/>
            <person name="Tritt A."/>
            <person name="Barry K.W."/>
            <person name="Grigoriev I.V."/>
            <person name="Nagy L.G."/>
            <person name="Hibbett D."/>
            <person name="Henrissat B."/>
            <person name="Matheny P.B."/>
            <person name="Labbe J."/>
            <person name="Martin F.M."/>
        </authorList>
    </citation>
    <scope>NUCLEOTIDE SEQUENCE</scope>
    <source>
        <strain evidence="1">FP105234-sp</strain>
    </source>
</reference>
<comment type="caution">
    <text evidence="1">The sequence shown here is derived from an EMBL/GenBank/DDBJ whole genome shotgun (WGS) entry which is preliminary data.</text>
</comment>
<dbReference type="EMBL" id="MU276153">
    <property type="protein sequence ID" value="KAI0040993.1"/>
    <property type="molecule type" value="Genomic_DNA"/>
</dbReference>
<sequence length="549" mass="62011">MDYMDYMPVDNMTDDDYPGPVEIYPPTFVFPKGMPGDELLITGVFDADAGVFDADAGVFDTDASGKDLILFISGTEIFSVRKSLMEGYSLDNLEPRSSLPLDSKGYYFCGCRVIYLPTTPQETKAILVGIRDGILDAQTWNGIYLSQADENIFSFTGKQVLCGNDIPREYLLRHSAPPNDRDTVIFVTRNRACAVNRDKAKMILSPAYFDIEDYYPCTRREPTQDKPWVSCDKSKAEIPMQVYLWPPHFGDPDELLEFIGKYHLETPPNVNEMAHMICLSESSRLLHPEIMDKWYREPGGLLDHAIDRIREYLSVANGKSETLRRLVGGDDLTGPERTYQLFDMVNAARYLGGYMPVVMLIDLSIHVSVAGDGEWLWSGTRYPGAGACHGITYVPARELLAKLVEHHHTFLGIATIPVIDAFEQPNPPNADQLQKWIRGIPSVLHTTWEQLQSGIEDDRNRIMPRSELELDKSSNPFGPSFQLVREGITESEKPRNERCFPWGQSGREEQTTSIVKKYDESSGSTGLERLKGKPVREGEKLKLRLYQAQ</sequence>
<name>A0ACB8RAE7_9AGAM</name>
<dbReference type="Proteomes" id="UP000814033">
    <property type="component" value="Unassembled WGS sequence"/>
</dbReference>
<organism evidence="1 2">
    <name type="scientific">Auriscalpium vulgare</name>
    <dbReference type="NCBI Taxonomy" id="40419"/>
    <lineage>
        <taxon>Eukaryota</taxon>
        <taxon>Fungi</taxon>
        <taxon>Dikarya</taxon>
        <taxon>Basidiomycota</taxon>
        <taxon>Agaricomycotina</taxon>
        <taxon>Agaricomycetes</taxon>
        <taxon>Russulales</taxon>
        <taxon>Auriscalpiaceae</taxon>
        <taxon>Auriscalpium</taxon>
    </lineage>
</organism>
<reference evidence="1" key="1">
    <citation type="submission" date="2021-02" db="EMBL/GenBank/DDBJ databases">
        <authorList>
            <consortium name="DOE Joint Genome Institute"/>
            <person name="Ahrendt S."/>
            <person name="Looney B.P."/>
            <person name="Miyauchi S."/>
            <person name="Morin E."/>
            <person name="Drula E."/>
            <person name="Courty P.E."/>
            <person name="Chicoki N."/>
            <person name="Fauchery L."/>
            <person name="Kohler A."/>
            <person name="Kuo A."/>
            <person name="Labutti K."/>
            <person name="Pangilinan J."/>
            <person name="Lipzen A."/>
            <person name="Riley R."/>
            <person name="Andreopoulos W."/>
            <person name="He G."/>
            <person name="Johnson J."/>
            <person name="Barry K.W."/>
            <person name="Grigoriev I.V."/>
            <person name="Nagy L."/>
            <person name="Hibbett D."/>
            <person name="Henrissat B."/>
            <person name="Matheny P.B."/>
            <person name="Labbe J."/>
            <person name="Martin F."/>
        </authorList>
    </citation>
    <scope>NUCLEOTIDE SEQUENCE</scope>
    <source>
        <strain evidence="1">FP105234-sp</strain>
    </source>
</reference>
<proteinExistence type="predicted"/>
<accession>A0ACB8RAE7</accession>